<feature type="repeat" description="WD" evidence="3">
    <location>
        <begin position="194"/>
        <end position="235"/>
    </location>
</feature>
<comment type="caution">
    <text evidence="5">The sequence shown here is derived from an EMBL/GenBank/DDBJ whole genome shotgun (WGS) entry which is preliminary data.</text>
</comment>
<dbReference type="PROSITE" id="PS00678">
    <property type="entry name" value="WD_REPEATS_1"/>
    <property type="match status" value="2"/>
</dbReference>
<evidence type="ECO:0000256" key="3">
    <source>
        <dbReference type="PROSITE-ProRule" id="PRU00221"/>
    </source>
</evidence>
<evidence type="ECO:0000256" key="2">
    <source>
        <dbReference type="ARBA" id="ARBA00022737"/>
    </source>
</evidence>
<feature type="repeat" description="WD" evidence="3">
    <location>
        <begin position="69"/>
        <end position="110"/>
    </location>
</feature>
<feature type="non-terminal residue" evidence="5">
    <location>
        <position position="1"/>
    </location>
</feature>
<dbReference type="SUPFAM" id="SSF50978">
    <property type="entry name" value="WD40 repeat-like"/>
    <property type="match status" value="1"/>
</dbReference>
<dbReference type="Gene3D" id="2.130.10.10">
    <property type="entry name" value="YVTN repeat-like/Quinoprotein amine dehydrogenase"/>
    <property type="match status" value="1"/>
</dbReference>
<feature type="repeat" description="WD" evidence="3">
    <location>
        <begin position="237"/>
        <end position="278"/>
    </location>
</feature>
<keyword evidence="6" id="KW-1185">Reference proteome</keyword>
<dbReference type="Pfam" id="PF00400">
    <property type="entry name" value="WD40"/>
    <property type="match status" value="7"/>
</dbReference>
<organism evidence="5 6">
    <name type="scientific">Paragonimus westermani</name>
    <dbReference type="NCBI Taxonomy" id="34504"/>
    <lineage>
        <taxon>Eukaryota</taxon>
        <taxon>Metazoa</taxon>
        <taxon>Spiralia</taxon>
        <taxon>Lophotrochozoa</taxon>
        <taxon>Platyhelminthes</taxon>
        <taxon>Trematoda</taxon>
        <taxon>Digenea</taxon>
        <taxon>Plagiorchiida</taxon>
        <taxon>Troglotremata</taxon>
        <taxon>Troglotrematidae</taxon>
        <taxon>Paragonimus</taxon>
    </lineage>
</organism>
<dbReference type="InterPro" id="IPR019775">
    <property type="entry name" value="WD40_repeat_CS"/>
</dbReference>
<evidence type="ECO:0000256" key="1">
    <source>
        <dbReference type="ARBA" id="ARBA00022574"/>
    </source>
</evidence>
<dbReference type="InterPro" id="IPR015943">
    <property type="entry name" value="WD40/YVTN_repeat-like_dom_sf"/>
</dbReference>
<protein>
    <recommendedName>
        <fullName evidence="7">WD repeat-containing protein 61</fullName>
    </recommendedName>
</protein>
<dbReference type="InterPro" id="IPR001680">
    <property type="entry name" value="WD40_rpt"/>
</dbReference>
<gene>
    <name evidence="5" type="ORF">P879_04052</name>
</gene>
<dbReference type="InterPro" id="IPR020472">
    <property type="entry name" value="WD40_PAC1"/>
</dbReference>
<sequence>RFQKYLAPLLLSISIHCYFFKLAHEDGIWCCAWGRSENGDVDYVMTGSLDNGLKVWKWVNDHLESLHSCEGHRLGVISVDINSAGSMAASSSLDSQILFWDLASGRLLKTFEGDPADTWTIAFSPDSRFIATGTHTGCVNMLGVESCTKESVIQLDGKFVYSLAYSPDGTKLAAGSINGIVSICDLETGTVRPLDGHAMPVRALAFSRDGRMLASTSDDRQVKVYDAHDGRTIISSLSGHQNWVVSVQFSPDMRHLATASTDRSVRVWDLGARQEKHAFTEHEDQVWCTRYSPCGSKLMSVGDDRSILVYNCAA</sequence>
<dbReference type="OrthoDB" id="17410at2759"/>
<dbReference type="SMART" id="SM00320">
    <property type="entry name" value="WD40"/>
    <property type="match status" value="7"/>
</dbReference>
<keyword evidence="2" id="KW-0677">Repeat</keyword>
<proteinExistence type="predicted"/>
<dbReference type="PANTHER" id="PTHR44090">
    <property type="entry name" value="WD REPEAT-CONTAINING PROTEIN 61"/>
    <property type="match status" value="1"/>
</dbReference>
<dbReference type="EMBL" id="JTDF01006207">
    <property type="protein sequence ID" value="KAF8565737.1"/>
    <property type="molecule type" value="Genomic_DNA"/>
</dbReference>
<dbReference type="CDD" id="cd00200">
    <property type="entry name" value="WD40"/>
    <property type="match status" value="1"/>
</dbReference>
<dbReference type="PRINTS" id="PR00320">
    <property type="entry name" value="GPROTEINBRPT"/>
</dbReference>
<keyword evidence="4" id="KW-0732">Signal</keyword>
<dbReference type="InterPro" id="IPR051510">
    <property type="entry name" value="SKI8"/>
</dbReference>
<dbReference type="Proteomes" id="UP000699462">
    <property type="component" value="Unassembled WGS sequence"/>
</dbReference>
<feature type="repeat" description="WD" evidence="3">
    <location>
        <begin position="279"/>
        <end position="314"/>
    </location>
</feature>
<name>A0A8T0DG52_9TREM</name>
<accession>A0A8T0DG52</accession>
<evidence type="ECO:0000313" key="6">
    <source>
        <dbReference type="Proteomes" id="UP000699462"/>
    </source>
</evidence>
<dbReference type="PROSITE" id="PS50082">
    <property type="entry name" value="WD_REPEATS_2"/>
    <property type="match status" value="4"/>
</dbReference>
<dbReference type="AlphaFoldDB" id="A0A8T0DG52"/>
<keyword evidence="1 3" id="KW-0853">WD repeat</keyword>
<dbReference type="PROSITE" id="PS50294">
    <property type="entry name" value="WD_REPEATS_REGION"/>
    <property type="match status" value="4"/>
</dbReference>
<dbReference type="InterPro" id="IPR036322">
    <property type="entry name" value="WD40_repeat_dom_sf"/>
</dbReference>
<evidence type="ECO:0000313" key="5">
    <source>
        <dbReference type="EMBL" id="KAF8565737.1"/>
    </source>
</evidence>
<dbReference type="PANTHER" id="PTHR44090:SF1">
    <property type="entry name" value="SUPERKILLER COMPLEX PROTEIN 8"/>
    <property type="match status" value="1"/>
</dbReference>
<evidence type="ECO:0000256" key="4">
    <source>
        <dbReference type="SAM" id="SignalP"/>
    </source>
</evidence>
<feature type="chain" id="PRO_5035713670" description="WD repeat-containing protein 61" evidence="4">
    <location>
        <begin position="26"/>
        <end position="314"/>
    </location>
</feature>
<feature type="signal peptide" evidence="4">
    <location>
        <begin position="1"/>
        <end position="25"/>
    </location>
</feature>
<dbReference type="GO" id="GO:0016593">
    <property type="term" value="C:Cdc73/Paf1 complex"/>
    <property type="evidence" value="ECO:0007669"/>
    <property type="project" value="TreeGrafter"/>
</dbReference>
<evidence type="ECO:0008006" key="7">
    <source>
        <dbReference type="Google" id="ProtNLM"/>
    </source>
</evidence>
<reference evidence="5 6" key="1">
    <citation type="submission" date="2019-07" db="EMBL/GenBank/DDBJ databases">
        <title>Annotation for the trematode Paragonimus westermani.</title>
        <authorList>
            <person name="Choi Y.-J."/>
        </authorList>
    </citation>
    <scope>NUCLEOTIDE SEQUENCE [LARGE SCALE GENOMIC DNA]</scope>
    <source>
        <strain evidence="5">180907_Pwestermani</strain>
    </source>
</reference>